<comment type="caution">
    <text evidence="2">The sequence shown here is derived from an EMBL/GenBank/DDBJ whole genome shotgun (WGS) entry which is preliminary data.</text>
</comment>
<evidence type="ECO:0000256" key="1">
    <source>
        <dbReference type="SAM" id="Phobius"/>
    </source>
</evidence>
<protein>
    <submittedName>
        <fullName evidence="2">Uncharacterized protein</fullName>
    </submittedName>
</protein>
<name>A0A562WR92_9BACT</name>
<keyword evidence="1" id="KW-0812">Transmembrane</keyword>
<feature type="transmembrane region" description="Helical" evidence="1">
    <location>
        <begin position="79"/>
        <end position="99"/>
    </location>
</feature>
<gene>
    <name evidence="2" type="ORF">JN12_00650</name>
</gene>
<sequence>MKTRLAVIIGCLLLVGIIGVVDYFTGDYSLVIFYLIPISGVAWYSGRRSGLLLASASWVTRIASDYALHGAELRSSLHYWNFTVEALFFFIVGTLVTTLKNALSKD</sequence>
<reference evidence="2 3" key="1">
    <citation type="submission" date="2019-07" db="EMBL/GenBank/DDBJ databases">
        <title>Genomic Encyclopedia of Archaeal and Bacterial Type Strains, Phase II (KMG-II): from individual species to whole genera.</title>
        <authorList>
            <person name="Goeker M."/>
        </authorList>
    </citation>
    <scope>NUCLEOTIDE SEQUENCE [LARGE SCALE GENOMIC DNA]</scope>
    <source>
        <strain evidence="2 3">ATCC BAA-1139</strain>
    </source>
</reference>
<dbReference type="Proteomes" id="UP000319449">
    <property type="component" value="Unassembled WGS sequence"/>
</dbReference>
<organism evidence="2 3">
    <name type="scientific">Geobacter argillaceus</name>
    <dbReference type="NCBI Taxonomy" id="345631"/>
    <lineage>
        <taxon>Bacteria</taxon>
        <taxon>Pseudomonadati</taxon>
        <taxon>Thermodesulfobacteriota</taxon>
        <taxon>Desulfuromonadia</taxon>
        <taxon>Geobacterales</taxon>
        <taxon>Geobacteraceae</taxon>
        <taxon>Geobacter</taxon>
    </lineage>
</organism>
<accession>A0A562WR92</accession>
<dbReference type="RefSeq" id="WP_145018072.1">
    <property type="nucleotide sequence ID" value="NZ_VLLN01000003.1"/>
</dbReference>
<feature type="transmembrane region" description="Helical" evidence="1">
    <location>
        <begin position="29"/>
        <end position="46"/>
    </location>
</feature>
<keyword evidence="1" id="KW-0472">Membrane</keyword>
<dbReference type="OrthoDB" id="9933252at2"/>
<proteinExistence type="predicted"/>
<dbReference type="EMBL" id="VLLN01000003">
    <property type="protein sequence ID" value="TWJ32675.1"/>
    <property type="molecule type" value="Genomic_DNA"/>
</dbReference>
<keyword evidence="3" id="KW-1185">Reference proteome</keyword>
<evidence type="ECO:0000313" key="3">
    <source>
        <dbReference type="Proteomes" id="UP000319449"/>
    </source>
</evidence>
<keyword evidence="1" id="KW-1133">Transmembrane helix</keyword>
<evidence type="ECO:0000313" key="2">
    <source>
        <dbReference type="EMBL" id="TWJ32675.1"/>
    </source>
</evidence>
<dbReference type="AlphaFoldDB" id="A0A562WR92"/>